<keyword evidence="1" id="KW-0812">Transmembrane</keyword>
<feature type="transmembrane region" description="Helical" evidence="1">
    <location>
        <begin position="31"/>
        <end position="49"/>
    </location>
</feature>
<comment type="caution">
    <text evidence="2">The sequence shown here is derived from an EMBL/GenBank/DDBJ whole genome shotgun (WGS) entry which is preliminary data.</text>
</comment>
<dbReference type="RefSeq" id="WP_000367555.1">
    <property type="nucleotide sequence ID" value="NZ_JH792025.1"/>
</dbReference>
<protein>
    <submittedName>
        <fullName evidence="2">Uncharacterized protein</fullName>
    </submittedName>
</protein>
<evidence type="ECO:0000313" key="3">
    <source>
        <dbReference type="Proteomes" id="UP000006607"/>
    </source>
</evidence>
<keyword evidence="1" id="KW-0472">Membrane</keyword>
<gene>
    <name evidence="2" type="ORF">IIA_02820</name>
</gene>
<feature type="transmembrane region" description="Helical" evidence="1">
    <location>
        <begin position="7"/>
        <end position="25"/>
    </location>
</feature>
<dbReference type="Proteomes" id="UP000006607">
    <property type="component" value="Unassembled WGS sequence"/>
</dbReference>
<proteinExistence type="predicted"/>
<dbReference type="AlphaFoldDB" id="A0A9W5NQG1"/>
<sequence length="57" mass="6227">MDMQQRRMLVAGIVLAVVLGVGYFSTNVLQTFSIVCLAVAIVFGVIGSIQKKRQNKN</sequence>
<dbReference type="EMBL" id="AHER01000030">
    <property type="protein sequence ID" value="EJR22785.1"/>
    <property type="molecule type" value="Genomic_DNA"/>
</dbReference>
<keyword evidence="1" id="KW-1133">Transmembrane helix</keyword>
<accession>A0A9W5NQG1</accession>
<organism evidence="2 3">
    <name type="scientific">Bacillus cereus (strain VD014)</name>
    <dbReference type="NCBI Taxonomy" id="1053223"/>
    <lineage>
        <taxon>Bacteria</taxon>
        <taxon>Bacillati</taxon>
        <taxon>Bacillota</taxon>
        <taxon>Bacilli</taxon>
        <taxon>Bacillales</taxon>
        <taxon>Bacillaceae</taxon>
        <taxon>Bacillus</taxon>
        <taxon>Bacillus cereus group</taxon>
    </lineage>
</organism>
<evidence type="ECO:0000313" key="2">
    <source>
        <dbReference type="EMBL" id="EJR22785.1"/>
    </source>
</evidence>
<reference evidence="2" key="1">
    <citation type="submission" date="2012-04" db="EMBL/GenBank/DDBJ databases">
        <title>The Genome Sequence of Bacillus cereus VD014.</title>
        <authorList>
            <consortium name="The Broad Institute Genome Sequencing Platform"/>
            <consortium name="The Broad Institute Genome Sequencing Center for Infectious Disease"/>
            <person name="Feldgarden M."/>
            <person name="Van der Auwera G.A."/>
            <person name="Mahillon J."/>
            <person name="Duprez V."/>
            <person name="Timmery S."/>
            <person name="Mattelet C."/>
            <person name="Dierick K."/>
            <person name="Sun M."/>
            <person name="Yu Z."/>
            <person name="Zhu L."/>
            <person name="Hu X."/>
            <person name="Shank E.B."/>
            <person name="Swiecicka I."/>
            <person name="Hansen B.M."/>
            <person name="Andrup L."/>
            <person name="Young S.K."/>
            <person name="Zeng Q."/>
            <person name="Gargeya S."/>
            <person name="Fitzgerald M."/>
            <person name="Haas B."/>
            <person name="Abouelleil A."/>
            <person name="Alvarado L."/>
            <person name="Arachchi H.M."/>
            <person name="Berlin A."/>
            <person name="Chapman S.B."/>
            <person name="Goldberg J."/>
            <person name="Griggs A."/>
            <person name="Gujja S."/>
            <person name="Hansen M."/>
            <person name="Howarth C."/>
            <person name="Imamovic A."/>
            <person name="Larimer J."/>
            <person name="McCowen C."/>
            <person name="Montmayeur A."/>
            <person name="Murphy C."/>
            <person name="Neiman D."/>
            <person name="Pearson M."/>
            <person name="Priest M."/>
            <person name="Roberts A."/>
            <person name="Saif S."/>
            <person name="Shea T."/>
            <person name="Sisk P."/>
            <person name="Sykes S."/>
            <person name="Wortman J."/>
            <person name="Nusbaum C."/>
            <person name="Birren B."/>
        </authorList>
    </citation>
    <scope>NUCLEOTIDE SEQUENCE</scope>
    <source>
        <strain evidence="2">VD014</strain>
    </source>
</reference>
<name>A0A9W5NQG1_BACC8</name>
<evidence type="ECO:0000256" key="1">
    <source>
        <dbReference type="SAM" id="Phobius"/>
    </source>
</evidence>